<dbReference type="Proteomes" id="UP000676336">
    <property type="component" value="Unassembled WGS sequence"/>
</dbReference>
<name>A0A8S3K937_9BILA</name>
<evidence type="ECO:0000313" key="3">
    <source>
        <dbReference type="Proteomes" id="UP000676336"/>
    </source>
</evidence>
<keyword evidence="1" id="KW-1133">Transmembrane helix</keyword>
<comment type="caution">
    <text evidence="2">The sequence shown here is derived from an EMBL/GenBank/DDBJ whole genome shotgun (WGS) entry which is preliminary data.</text>
</comment>
<dbReference type="AlphaFoldDB" id="A0A8S3K937"/>
<sequence>CVLTILNDKSTSIQFTVGSSSVILLNIFMIPSSIPGQLVLKILRYEVISILLTIMCNGSVDGSA</sequence>
<organism evidence="2 3">
    <name type="scientific">Rotaria magnacalcarata</name>
    <dbReference type="NCBI Taxonomy" id="392030"/>
    <lineage>
        <taxon>Eukaryota</taxon>
        <taxon>Metazoa</taxon>
        <taxon>Spiralia</taxon>
        <taxon>Gnathifera</taxon>
        <taxon>Rotifera</taxon>
        <taxon>Eurotatoria</taxon>
        <taxon>Bdelloidea</taxon>
        <taxon>Philodinida</taxon>
        <taxon>Philodinidae</taxon>
        <taxon>Rotaria</taxon>
    </lineage>
</organism>
<proteinExistence type="predicted"/>
<keyword evidence="1" id="KW-0472">Membrane</keyword>
<gene>
    <name evidence="2" type="ORF">SMN809_LOCUS85228</name>
</gene>
<evidence type="ECO:0000256" key="1">
    <source>
        <dbReference type="SAM" id="Phobius"/>
    </source>
</evidence>
<dbReference type="EMBL" id="CAJOBI010363740">
    <property type="protein sequence ID" value="CAF5227366.1"/>
    <property type="molecule type" value="Genomic_DNA"/>
</dbReference>
<feature type="non-terminal residue" evidence="2">
    <location>
        <position position="1"/>
    </location>
</feature>
<feature type="transmembrane region" description="Helical" evidence="1">
    <location>
        <begin position="12"/>
        <end position="30"/>
    </location>
</feature>
<protein>
    <submittedName>
        <fullName evidence="2">Uncharacterized protein</fullName>
    </submittedName>
</protein>
<reference evidence="2" key="1">
    <citation type="submission" date="2021-02" db="EMBL/GenBank/DDBJ databases">
        <authorList>
            <person name="Nowell W R."/>
        </authorList>
    </citation>
    <scope>NUCLEOTIDE SEQUENCE</scope>
</reference>
<accession>A0A8S3K937</accession>
<keyword evidence="1" id="KW-0812">Transmembrane</keyword>
<evidence type="ECO:0000313" key="2">
    <source>
        <dbReference type="EMBL" id="CAF5227366.1"/>
    </source>
</evidence>